<feature type="region of interest" description="Disordered" evidence="1">
    <location>
        <begin position="30"/>
        <end position="51"/>
    </location>
</feature>
<keyword evidence="4" id="KW-1185">Reference proteome</keyword>
<feature type="chain" id="PRO_5039488557" description="Lipoprotein" evidence="2">
    <location>
        <begin position="23"/>
        <end position="126"/>
    </location>
</feature>
<name>A0A949X3M8_9CLOT</name>
<dbReference type="RefSeq" id="WP_218319679.1">
    <property type="nucleotide sequence ID" value="NZ_JAEEGC010000028.1"/>
</dbReference>
<dbReference type="PROSITE" id="PS51257">
    <property type="entry name" value="PROKAR_LIPOPROTEIN"/>
    <property type="match status" value="1"/>
</dbReference>
<dbReference type="AlphaFoldDB" id="A0A949X3M8"/>
<gene>
    <name evidence="3" type="ORF">I6U48_06885</name>
</gene>
<evidence type="ECO:0000256" key="2">
    <source>
        <dbReference type="SAM" id="SignalP"/>
    </source>
</evidence>
<dbReference type="EMBL" id="JAEEGC010000028">
    <property type="protein sequence ID" value="MBV7272643.1"/>
    <property type="molecule type" value="Genomic_DNA"/>
</dbReference>
<proteinExistence type="predicted"/>
<comment type="caution">
    <text evidence="3">The sequence shown here is derived from an EMBL/GenBank/DDBJ whole genome shotgun (WGS) entry which is preliminary data.</text>
</comment>
<reference evidence="3" key="1">
    <citation type="submission" date="2020-12" db="EMBL/GenBank/DDBJ databases">
        <title>Clostridium thailandense sp. nov., a novel acetogenic bacterium isolated from peat land soil in Thailand.</title>
        <authorList>
            <person name="Chaikitkaew S."/>
            <person name="Birkeland N.K."/>
        </authorList>
    </citation>
    <scope>NUCLEOTIDE SEQUENCE</scope>
    <source>
        <strain evidence="3">PL3</strain>
    </source>
</reference>
<feature type="compositionally biased region" description="Basic and acidic residues" evidence="1">
    <location>
        <begin position="36"/>
        <end position="51"/>
    </location>
</feature>
<protein>
    <recommendedName>
        <fullName evidence="5">Lipoprotein</fullName>
    </recommendedName>
</protein>
<dbReference type="Proteomes" id="UP000694308">
    <property type="component" value="Unassembled WGS sequence"/>
</dbReference>
<evidence type="ECO:0000313" key="3">
    <source>
        <dbReference type="EMBL" id="MBV7272643.1"/>
    </source>
</evidence>
<evidence type="ECO:0008006" key="5">
    <source>
        <dbReference type="Google" id="ProtNLM"/>
    </source>
</evidence>
<organism evidence="3 4">
    <name type="scientific">Clostridium thailandense</name>
    <dbReference type="NCBI Taxonomy" id="2794346"/>
    <lineage>
        <taxon>Bacteria</taxon>
        <taxon>Bacillati</taxon>
        <taxon>Bacillota</taxon>
        <taxon>Clostridia</taxon>
        <taxon>Eubacteriales</taxon>
        <taxon>Clostridiaceae</taxon>
        <taxon>Clostridium</taxon>
    </lineage>
</organism>
<accession>A0A949X3M8</accession>
<feature type="signal peptide" evidence="2">
    <location>
        <begin position="1"/>
        <end position="22"/>
    </location>
</feature>
<keyword evidence="2" id="KW-0732">Signal</keyword>
<evidence type="ECO:0000256" key="1">
    <source>
        <dbReference type="SAM" id="MobiDB-lite"/>
    </source>
</evidence>
<sequence length="126" mass="14033">MKKTLRNFTIFLLILAAFMSFTGCSLTQKNNNSSKTEVKTNEAPKIVEDKKNTDQLKTHKELLDGKVYTQGDYAVATMIIKDNVSEADAKTLAESYAKQLKQQYSNKKINVQAVKGGKNIANVTLN</sequence>
<evidence type="ECO:0000313" key="4">
    <source>
        <dbReference type="Proteomes" id="UP000694308"/>
    </source>
</evidence>